<evidence type="ECO:0000259" key="1">
    <source>
        <dbReference type="Pfam" id="PF08667"/>
    </source>
</evidence>
<dbReference type="InterPro" id="IPR011006">
    <property type="entry name" value="CheY-like_superfamily"/>
</dbReference>
<keyword evidence="3" id="KW-1185">Reference proteome</keyword>
<evidence type="ECO:0000313" key="2">
    <source>
        <dbReference type="EMBL" id="SMG57088.1"/>
    </source>
</evidence>
<dbReference type="RefSeq" id="WP_085487667.1">
    <property type="nucleotide sequence ID" value="NZ_FXAT01000009.1"/>
</dbReference>
<dbReference type="Proteomes" id="UP000193228">
    <property type="component" value="Unassembled WGS sequence"/>
</dbReference>
<accession>A0A1X7LT78</accession>
<dbReference type="Pfam" id="PF08667">
    <property type="entry name" value="BetR"/>
    <property type="match status" value="1"/>
</dbReference>
<dbReference type="Gene3D" id="3.40.50.2300">
    <property type="match status" value="1"/>
</dbReference>
<feature type="domain" description="Transcription regulator BetR N-terminal" evidence="1">
    <location>
        <begin position="6"/>
        <end position="145"/>
    </location>
</feature>
<dbReference type="InterPro" id="IPR013975">
    <property type="entry name" value="Tscrpt_reg_BetR_N"/>
</dbReference>
<dbReference type="OrthoDB" id="8595302at2"/>
<evidence type="ECO:0000313" key="3">
    <source>
        <dbReference type="Proteomes" id="UP000193228"/>
    </source>
</evidence>
<organism evidence="2 3">
    <name type="scientific">Paraburkholderia susongensis</name>
    <dbReference type="NCBI Taxonomy" id="1515439"/>
    <lineage>
        <taxon>Bacteria</taxon>
        <taxon>Pseudomonadati</taxon>
        <taxon>Pseudomonadota</taxon>
        <taxon>Betaproteobacteria</taxon>
        <taxon>Burkholderiales</taxon>
        <taxon>Burkholderiaceae</taxon>
        <taxon>Paraburkholderia</taxon>
    </lineage>
</organism>
<gene>
    <name evidence="2" type="ORF">SAMN06265784_10980</name>
</gene>
<sequence length="284" mass="30994">MQHSQDNLLVANCVAQLMDRHQVPRQKHAGTLAKTLGLSFAQAHRKMRGQSNWTFIELKQIADAFGEPITVLVDSPQPDRQPGTPALLDVGSKLLPCVVWLGGEVPAGRSPEYVAVHMSGVWRIYSPESAPVGIRHVVELIEIRPRPAETAQPAVAVVDDDGGRDASGLKTADTICLYLNEKGFDATPYYDASSFRKALRHTRFDAFVVDWLLGTETAEAAISDIRQTGNPKAPVFILTGQLEAGNVNESEIARVITAFDVNVLEKPARLPLLAAEISKRLMAK</sequence>
<dbReference type="SUPFAM" id="SSF52172">
    <property type="entry name" value="CheY-like"/>
    <property type="match status" value="1"/>
</dbReference>
<dbReference type="EMBL" id="FXAT01000009">
    <property type="protein sequence ID" value="SMG57088.1"/>
    <property type="molecule type" value="Genomic_DNA"/>
</dbReference>
<protein>
    <submittedName>
        <fullName evidence="2">BetR domain-containing protein</fullName>
    </submittedName>
</protein>
<reference evidence="3" key="1">
    <citation type="submission" date="2017-04" db="EMBL/GenBank/DDBJ databases">
        <authorList>
            <person name="Varghese N."/>
            <person name="Submissions S."/>
        </authorList>
    </citation>
    <scope>NUCLEOTIDE SEQUENCE [LARGE SCALE GENOMIC DNA]</scope>
    <source>
        <strain evidence="3">LMG 29540</strain>
    </source>
</reference>
<proteinExistence type="predicted"/>
<dbReference type="STRING" id="1515439.SAMN06265784_10980"/>
<dbReference type="AlphaFoldDB" id="A0A1X7LT78"/>
<name>A0A1X7LT78_9BURK</name>